<evidence type="ECO:0000256" key="5">
    <source>
        <dbReference type="ARBA" id="ARBA00023002"/>
    </source>
</evidence>
<proteinExistence type="predicted"/>
<evidence type="ECO:0000256" key="6">
    <source>
        <dbReference type="ARBA" id="ARBA00023136"/>
    </source>
</evidence>
<reference evidence="11" key="1">
    <citation type="submission" date="2020-07" db="EMBL/GenBank/DDBJ databases">
        <title>Huge and variable diversity of episymbiotic CPR bacteria and DPANN archaea in groundwater ecosystems.</title>
        <authorList>
            <person name="He C.Y."/>
            <person name="Keren R."/>
            <person name="Whittaker M."/>
            <person name="Farag I.F."/>
            <person name="Doudna J."/>
            <person name="Cate J.H.D."/>
            <person name="Banfield J.F."/>
        </authorList>
    </citation>
    <scope>NUCLEOTIDE SEQUENCE</scope>
    <source>
        <strain evidence="11">NC_groundwater_17_Pr7_B-0.1um_64_12</strain>
    </source>
</reference>
<dbReference type="EMBL" id="JACOSL010000004">
    <property type="protein sequence ID" value="MBI1755626.1"/>
    <property type="molecule type" value="Genomic_DNA"/>
</dbReference>
<feature type="domain" description="NADH:quinone oxidoreductase/Mrp antiporter transmembrane" evidence="9">
    <location>
        <begin position="130"/>
        <end position="411"/>
    </location>
</feature>
<feature type="transmembrane region" description="Helical" evidence="8">
    <location>
        <begin position="634"/>
        <end position="651"/>
    </location>
</feature>
<feature type="transmembrane region" description="Helical" evidence="8">
    <location>
        <begin position="80"/>
        <end position="99"/>
    </location>
</feature>
<comment type="caution">
    <text evidence="11">The sequence shown here is derived from an EMBL/GenBank/DDBJ whole genome shotgun (WGS) entry which is preliminary data.</text>
</comment>
<evidence type="ECO:0000256" key="4">
    <source>
        <dbReference type="ARBA" id="ARBA00022989"/>
    </source>
</evidence>
<organism evidence="11 12">
    <name type="scientific">Fimbriimonas ginsengisoli</name>
    <dbReference type="NCBI Taxonomy" id="1005039"/>
    <lineage>
        <taxon>Bacteria</taxon>
        <taxon>Bacillati</taxon>
        <taxon>Armatimonadota</taxon>
        <taxon>Fimbriimonadia</taxon>
        <taxon>Fimbriimonadales</taxon>
        <taxon>Fimbriimonadaceae</taxon>
        <taxon>Fimbriimonas</taxon>
    </lineage>
</organism>
<feature type="transmembrane region" description="Helical" evidence="8">
    <location>
        <begin position="268"/>
        <end position="290"/>
    </location>
</feature>
<dbReference type="GO" id="GO:0016491">
    <property type="term" value="F:oxidoreductase activity"/>
    <property type="evidence" value="ECO:0007669"/>
    <property type="project" value="UniProtKB-KW"/>
</dbReference>
<evidence type="ECO:0000256" key="8">
    <source>
        <dbReference type="SAM" id="Phobius"/>
    </source>
</evidence>
<feature type="transmembrane region" description="Helical" evidence="8">
    <location>
        <begin position="420"/>
        <end position="447"/>
    </location>
</feature>
<dbReference type="InterPro" id="IPR001750">
    <property type="entry name" value="ND/Mrp_TM"/>
</dbReference>
<feature type="transmembrane region" description="Helical" evidence="8">
    <location>
        <begin position="164"/>
        <end position="187"/>
    </location>
</feature>
<feature type="transmembrane region" description="Helical" evidence="8">
    <location>
        <begin position="297"/>
        <end position="319"/>
    </location>
</feature>
<dbReference type="Pfam" id="PF00662">
    <property type="entry name" value="Proton_antipo_N"/>
    <property type="match status" value="1"/>
</dbReference>
<evidence type="ECO:0000313" key="11">
    <source>
        <dbReference type="EMBL" id="MBI1755626.1"/>
    </source>
</evidence>
<name>A0A931PVJ0_FIMGI</name>
<dbReference type="AlphaFoldDB" id="A0A931PVJ0"/>
<dbReference type="GO" id="GO:0008137">
    <property type="term" value="F:NADH dehydrogenase (ubiquinone) activity"/>
    <property type="evidence" value="ECO:0007669"/>
    <property type="project" value="InterPro"/>
</dbReference>
<feature type="transmembrane region" description="Helical" evidence="8">
    <location>
        <begin position="468"/>
        <end position="490"/>
    </location>
</feature>
<feature type="transmembrane region" description="Helical" evidence="8">
    <location>
        <begin position="6"/>
        <end position="26"/>
    </location>
</feature>
<evidence type="ECO:0000256" key="3">
    <source>
        <dbReference type="ARBA" id="ARBA00022692"/>
    </source>
</evidence>
<comment type="subcellular location">
    <subcellularLocation>
        <location evidence="1">Cell membrane</location>
        <topology evidence="1">Multi-pass membrane protein</topology>
    </subcellularLocation>
    <subcellularLocation>
        <location evidence="7">Membrane</location>
        <topology evidence="7">Multi-pass membrane protein</topology>
    </subcellularLocation>
</comment>
<dbReference type="PRINTS" id="PR01437">
    <property type="entry name" value="NUOXDRDTASE4"/>
</dbReference>
<evidence type="ECO:0000256" key="2">
    <source>
        <dbReference type="ARBA" id="ARBA00022475"/>
    </source>
</evidence>
<dbReference type="Pfam" id="PF00361">
    <property type="entry name" value="Proton_antipo_M"/>
    <property type="match status" value="1"/>
</dbReference>
<feature type="transmembrane region" description="Helical" evidence="8">
    <location>
        <begin position="111"/>
        <end position="128"/>
    </location>
</feature>
<feature type="transmembrane region" description="Helical" evidence="8">
    <location>
        <begin position="377"/>
        <end position="400"/>
    </location>
</feature>
<feature type="transmembrane region" description="Helical" evidence="8">
    <location>
        <begin position="38"/>
        <end position="60"/>
    </location>
</feature>
<accession>A0A931PVJ0</accession>
<keyword evidence="6 8" id="KW-0472">Membrane</keyword>
<keyword evidence="3 7" id="KW-0812">Transmembrane</keyword>
<evidence type="ECO:0000256" key="7">
    <source>
        <dbReference type="RuleBase" id="RU000320"/>
    </source>
</evidence>
<feature type="transmembrane region" description="Helical" evidence="8">
    <location>
        <begin position="510"/>
        <end position="528"/>
    </location>
</feature>
<dbReference type="InterPro" id="IPR001516">
    <property type="entry name" value="Proton_antipo_N"/>
</dbReference>
<feature type="transmembrane region" description="Helical" evidence="8">
    <location>
        <begin position="331"/>
        <end position="356"/>
    </location>
</feature>
<keyword evidence="4 8" id="KW-1133">Transmembrane helix</keyword>
<keyword evidence="5" id="KW-0560">Oxidoreductase</keyword>
<dbReference type="InterPro" id="IPR052175">
    <property type="entry name" value="ComplexI-like_HydComp"/>
</dbReference>
<dbReference type="GO" id="GO:0042773">
    <property type="term" value="P:ATP synthesis coupled electron transport"/>
    <property type="evidence" value="ECO:0007669"/>
    <property type="project" value="InterPro"/>
</dbReference>
<dbReference type="PANTHER" id="PTHR42682:SF3">
    <property type="entry name" value="FORMATE HYDROGENLYASE SUBUNIT 3-RELATED"/>
    <property type="match status" value="1"/>
</dbReference>
<feature type="transmembrane region" description="Helical" evidence="8">
    <location>
        <begin position="207"/>
        <end position="227"/>
    </location>
</feature>
<gene>
    <name evidence="11" type="ORF">HYR64_00785</name>
</gene>
<sequence>MTMQFHAPEAAITAILVWGAACPIGLLRPPGAARVAALLSIAACGLCLTAAFLPGGIVAVRPPIGLAGVAIGFRVDSLSRWFLGLIGVVGLAASIYSPGYLKHLRGRARPGFVWSGLTLLFASMAGVATAQNAIVFFAFWEMMAISSFLLVATEHERQSVRRAAFIYLGATRIGSAFLMAGFLWAHASTGSWNFHDWILRGSDASGPAALILVGLLVKAGSWPFHLWLPIAHPAAPSPVSAVMSGVMIKTAIYAVFRLLVMGGVEAPWIGWTLVAAGAISAFWGVLFALLQHDMKRLLAYHSVENIGLILLAAGVSLVARQASLTAVSDLALAAGLFHTLNHGVFKALLFLCAGTVDANAHTVELDRLGGLIQRMPWTAATFFVGSAAICALPPLNGFASEWLLYRGLFQLGASGPSGEIRLVGLLLLGWVGLVGALALACFAKAFGISFVGQPRSKEASHAKEGEPAMVGASVFLAVLCAALGLGAPLVWDAMHGLGFVRTPQAWTLPILPLTLVGALSMALIWLGMRQLARGRPTRTYITWDCGFGALTPRAQYTATSFAQPIVRLFGALYRYEMEVVVEGHGRRHFPTEIRAESSHEAYLESKVYSPALGTVIKLSEGLIMRLQAGSIHQYLLFMVLTLGLLLWLGGVL</sequence>
<dbReference type="Proteomes" id="UP000727962">
    <property type="component" value="Unassembled WGS sequence"/>
</dbReference>
<feature type="transmembrane region" description="Helical" evidence="8">
    <location>
        <begin position="239"/>
        <end position="256"/>
    </location>
</feature>
<evidence type="ECO:0000259" key="9">
    <source>
        <dbReference type="Pfam" id="PF00361"/>
    </source>
</evidence>
<dbReference type="PANTHER" id="PTHR42682">
    <property type="entry name" value="HYDROGENASE-4 COMPONENT F"/>
    <property type="match status" value="1"/>
</dbReference>
<feature type="transmembrane region" description="Helical" evidence="8">
    <location>
        <begin position="134"/>
        <end position="152"/>
    </location>
</feature>
<keyword evidence="2" id="KW-1003">Cell membrane</keyword>
<feature type="domain" description="NADH-Ubiquinone oxidoreductase (complex I) chain 5 N-terminal" evidence="10">
    <location>
        <begin position="69"/>
        <end position="109"/>
    </location>
</feature>
<protein>
    <submittedName>
        <fullName evidence="11">NADH-quinone oxidoreductase subunit H</fullName>
    </submittedName>
</protein>
<evidence type="ECO:0000259" key="10">
    <source>
        <dbReference type="Pfam" id="PF00662"/>
    </source>
</evidence>
<evidence type="ECO:0000256" key="1">
    <source>
        <dbReference type="ARBA" id="ARBA00004651"/>
    </source>
</evidence>
<evidence type="ECO:0000313" key="12">
    <source>
        <dbReference type="Proteomes" id="UP000727962"/>
    </source>
</evidence>
<dbReference type="InterPro" id="IPR003918">
    <property type="entry name" value="NADH_UbQ_OxRdtase"/>
</dbReference>
<dbReference type="GO" id="GO:0005886">
    <property type="term" value="C:plasma membrane"/>
    <property type="evidence" value="ECO:0007669"/>
    <property type="project" value="UniProtKB-SubCell"/>
</dbReference>